<sequence>MPNVVTLDDYATYGRRNPFSRQCPHYRDFFPGMSRSLNPFGHEGDGVQRRLAFLAILVLRFLHIILFTRQLNTSLWSVPLTLLNILFFLFTAWNLHLIVDMQGERIVFARRFGRAAFDGFLWLMAACHLGVLIWDFVKGYLVCEAGAQCAAAIGSASAIWSVLVLAIFLVAWVATWEPEDGPLTLA</sequence>
<keyword evidence="1" id="KW-0472">Membrane</keyword>
<reference evidence="2" key="1">
    <citation type="journal article" date="2020" name="Stud. Mycol.">
        <title>101 Dothideomycetes genomes: a test case for predicting lifestyles and emergence of pathogens.</title>
        <authorList>
            <person name="Haridas S."/>
            <person name="Albert R."/>
            <person name="Binder M."/>
            <person name="Bloem J."/>
            <person name="Labutti K."/>
            <person name="Salamov A."/>
            <person name="Andreopoulos B."/>
            <person name="Baker S."/>
            <person name="Barry K."/>
            <person name="Bills G."/>
            <person name="Bluhm B."/>
            <person name="Cannon C."/>
            <person name="Castanera R."/>
            <person name="Culley D."/>
            <person name="Daum C."/>
            <person name="Ezra D."/>
            <person name="Gonzalez J."/>
            <person name="Henrissat B."/>
            <person name="Kuo A."/>
            <person name="Liang C."/>
            <person name="Lipzen A."/>
            <person name="Lutzoni F."/>
            <person name="Magnuson J."/>
            <person name="Mondo S."/>
            <person name="Nolan M."/>
            <person name="Ohm R."/>
            <person name="Pangilinan J."/>
            <person name="Park H.-J."/>
            <person name="Ramirez L."/>
            <person name="Alfaro M."/>
            <person name="Sun H."/>
            <person name="Tritt A."/>
            <person name="Yoshinaga Y."/>
            <person name="Zwiers L.-H."/>
            <person name="Turgeon B."/>
            <person name="Goodwin S."/>
            <person name="Spatafora J."/>
            <person name="Crous P."/>
            <person name="Grigoriev I."/>
        </authorList>
    </citation>
    <scope>NUCLEOTIDE SEQUENCE</scope>
    <source>
        <strain evidence="2">CBS 125425</strain>
    </source>
</reference>
<organism evidence="2 3">
    <name type="scientific">Polyplosphaeria fusca</name>
    <dbReference type="NCBI Taxonomy" id="682080"/>
    <lineage>
        <taxon>Eukaryota</taxon>
        <taxon>Fungi</taxon>
        <taxon>Dikarya</taxon>
        <taxon>Ascomycota</taxon>
        <taxon>Pezizomycotina</taxon>
        <taxon>Dothideomycetes</taxon>
        <taxon>Pleosporomycetidae</taxon>
        <taxon>Pleosporales</taxon>
        <taxon>Tetraplosphaeriaceae</taxon>
        <taxon>Polyplosphaeria</taxon>
    </lineage>
</organism>
<keyword evidence="1" id="KW-0812">Transmembrane</keyword>
<name>A0A9P4R045_9PLEO</name>
<evidence type="ECO:0000256" key="1">
    <source>
        <dbReference type="SAM" id="Phobius"/>
    </source>
</evidence>
<evidence type="ECO:0000313" key="2">
    <source>
        <dbReference type="EMBL" id="KAF2734635.1"/>
    </source>
</evidence>
<feature type="transmembrane region" description="Helical" evidence="1">
    <location>
        <begin position="119"/>
        <end position="137"/>
    </location>
</feature>
<keyword evidence="1" id="KW-1133">Transmembrane helix</keyword>
<protein>
    <submittedName>
        <fullName evidence="2">Uncharacterized protein</fullName>
    </submittedName>
</protein>
<dbReference type="Proteomes" id="UP000799444">
    <property type="component" value="Unassembled WGS sequence"/>
</dbReference>
<comment type="caution">
    <text evidence="2">The sequence shown here is derived from an EMBL/GenBank/DDBJ whole genome shotgun (WGS) entry which is preliminary data.</text>
</comment>
<keyword evidence="3" id="KW-1185">Reference proteome</keyword>
<feature type="transmembrane region" description="Helical" evidence="1">
    <location>
        <begin position="51"/>
        <end position="68"/>
    </location>
</feature>
<dbReference type="AlphaFoldDB" id="A0A9P4R045"/>
<evidence type="ECO:0000313" key="3">
    <source>
        <dbReference type="Proteomes" id="UP000799444"/>
    </source>
</evidence>
<gene>
    <name evidence="2" type="ORF">EJ04DRAFT_523474</name>
</gene>
<dbReference type="OrthoDB" id="3750908at2759"/>
<dbReference type="EMBL" id="ML996145">
    <property type="protein sequence ID" value="KAF2734635.1"/>
    <property type="molecule type" value="Genomic_DNA"/>
</dbReference>
<feature type="transmembrane region" description="Helical" evidence="1">
    <location>
        <begin position="80"/>
        <end position="99"/>
    </location>
</feature>
<proteinExistence type="predicted"/>
<accession>A0A9P4R045</accession>
<feature type="transmembrane region" description="Helical" evidence="1">
    <location>
        <begin position="149"/>
        <end position="174"/>
    </location>
</feature>